<evidence type="ECO:0000313" key="3">
    <source>
        <dbReference type="Proteomes" id="UP000198932"/>
    </source>
</evidence>
<keyword evidence="3" id="KW-1185">Reference proteome</keyword>
<evidence type="ECO:0000313" key="2">
    <source>
        <dbReference type="EMBL" id="SFR46601.1"/>
    </source>
</evidence>
<evidence type="ECO:0000256" key="1">
    <source>
        <dbReference type="ARBA" id="ARBA00006007"/>
    </source>
</evidence>
<sequence length="275" mass="28008">MEFESTFGTAAPLLGMVHLPPLPGAPRAPDDGREAMRAAVDRAASDARALDRGGVDGIVIENFGDAPFYADEVPPHVVAAVTRAATAVAAETDLPLGINVLRNDAEAALSVAAAVGADFVRVNVHTGARVTDQGIVQGRAHQTLRLRDRLGVDVGVFADTDVKHSAPLTPEGHTAESFADTAERGLADAVIASGAGTGEAVDTEALEAVVAERERHGLDTPVLVGSGVTPETVADLLGVADGAVVGTALKENGETTAPVDADRVARLVAAADAVR</sequence>
<dbReference type="STRING" id="35743.SAMN04487937_2134"/>
<dbReference type="InterPro" id="IPR011060">
    <property type="entry name" value="RibuloseP-bd_barrel"/>
</dbReference>
<dbReference type="InterPro" id="IPR013785">
    <property type="entry name" value="Aldolase_TIM"/>
</dbReference>
<dbReference type="OrthoDB" id="38543at2157"/>
<proteinExistence type="inferred from homology"/>
<dbReference type="AlphaFoldDB" id="A0A1I6GX05"/>
<dbReference type="InterPro" id="IPR005137">
    <property type="entry name" value="BtpA"/>
</dbReference>
<reference evidence="3" key="1">
    <citation type="submission" date="2016-10" db="EMBL/GenBank/DDBJ databases">
        <authorList>
            <person name="Varghese N."/>
            <person name="Submissions S."/>
        </authorList>
    </citation>
    <scope>NUCLEOTIDE SEQUENCE [LARGE SCALE GENOMIC DNA]</scope>
    <source>
        <strain evidence="3">RD 26</strain>
    </source>
</reference>
<dbReference type="Proteomes" id="UP000198932">
    <property type="component" value="Unassembled WGS sequence"/>
</dbReference>
<dbReference type="NCBIfam" id="TIGR00259">
    <property type="entry name" value="thylakoid_BtpA"/>
    <property type="match status" value="1"/>
</dbReference>
<name>A0A1I6GX05_HALSD</name>
<organism evidence="2 3">
    <name type="scientific">Halorubrum sodomense</name>
    <dbReference type="NCBI Taxonomy" id="35743"/>
    <lineage>
        <taxon>Archaea</taxon>
        <taxon>Methanobacteriati</taxon>
        <taxon>Methanobacteriota</taxon>
        <taxon>Stenosarchaea group</taxon>
        <taxon>Halobacteria</taxon>
        <taxon>Halobacteriales</taxon>
        <taxon>Haloferacaceae</taxon>
        <taxon>Halorubrum</taxon>
    </lineage>
</organism>
<dbReference type="RefSeq" id="WP_092921801.1">
    <property type="nucleotide sequence ID" value="NZ_FOYN01000003.1"/>
</dbReference>
<accession>A0A1I6GX05</accession>
<dbReference type="SUPFAM" id="SSF51366">
    <property type="entry name" value="Ribulose-phoshate binding barrel"/>
    <property type="match status" value="1"/>
</dbReference>
<dbReference type="EMBL" id="FOYN01000003">
    <property type="protein sequence ID" value="SFR46601.1"/>
    <property type="molecule type" value="Genomic_DNA"/>
</dbReference>
<dbReference type="PIRSF" id="PIRSF005956">
    <property type="entry name" value="BtpA"/>
    <property type="match status" value="1"/>
</dbReference>
<dbReference type="PANTHER" id="PTHR21381">
    <property type="entry name" value="ZGC:162297"/>
    <property type="match status" value="1"/>
</dbReference>
<gene>
    <name evidence="2" type="ORF">SAMN04487937_2134</name>
</gene>
<protein>
    <recommendedName>
        <fullName evidence="4">Phosphorybosylanthranilate isomerase</fullName>
    </recommendedName>
</protein>
<dbReference type="Pfam" id="PF03437">
    <property type="entry name" value="BtpA"/>
    <property type="match status" value="1"/>
</dbReference>
<dbReference type="Gene3D" id="3.20.20.70">
    <property type="entry name" value="Aldolase class I"/>
    <property type="match status" value="1"/>
</dbReference>
<comment type="similarity">
    <text evidence="1">Belongs to the BtpA family.</text>
</comment>
<evidence type="ECO:0008006" key="4">
    <source>
        <dbReference type="Google" id="ProtNLM"/>
    </source>
</evidence>
<dbReference type="PANTHER" id="PTHR21381:SF3">
    <property type="entry name" value="SGC REGION PROTEIN SGCQ-RELATED"/>
    <property type="match status" value="1"/>
</dbReference>